<protein>
    <submittedName>
        <fullName evidence="2">Methyltransferase type 11</fullName>
    </submittedName>
</protein>
<proteinExistence type="predicted"/>
<dbReference type="InterPro" id="IPR050508">
    <property type="entry name" value="Methyltransf_Superfamily"/>
</dbReference>
<dbReference type="PANTHER" id="PTHR42912:SF81">
    <property type="entry name" value="METHYLTRANSFERASE DOMAIN-CONTAINING PROTEIN"/>
    <property type="match status" value="1"/>
</dbReference>
<dbReference type="KEGG" id="hoh:Hoch_0368"/>
<keyword evidence="3" id="KW-1185">Reference proteome</keyword>
<keyword evidence="2" id="KW-0808">Transferase</keyword>
<dbReference type="PANTHER" id="PTHR42912">
    <property type="entry name" value="METHYLTRANSFERASE"/>
    <property type="match status" value="1"/>
</dbReference>
<gene>
    <name evidence="2" type="ordered locus">Hoch_0368</name>
</gene>
<dbReference type="Gene3D" id="3.40.50.150">
    <property type="entry name" value="Vaccinia Virus protein VP39"/>
    <property type="match status" value="1"/>
</dbReference>
<accession>D0LIY0</accession>
<dbReference type="STRING" id="502025.Hoch_0368"/>
<evidence type="ECO:0000313" key="2">
    <source>
        <dbReference type="EMBL" id="ACY13009.1"/>
    </source>
</evidence>
<dbReference type="Pfam" id="PF13649">
    <property type="entry name" value="Methyltransf_25"/>
    <property type="match status" value="1"/>
</dbReference>
<organism evidence="2 3">
    <name type="scientific">Haliangium ochraceum (strain DSM 14365 / JCM 11303 / SMP-2)</name>
    <dbReference type="NCBI Taxonomy" id="502025"/>
    <lineage>
        <taxon>Bacteria</taxon>
        <taxon>Pseudomonadati</taxon>
        <taxon>Myxococcota</taxon>
        <taxon>Polyangia</taxon>
        <taxon>Haliangiales</taxon>
        <taxon>Kofleriaceae</taxon>
        <taxon>Haliangium</taxon>
    </lineage>
</organism>
<dbReference type="HOGENOM" id="CLU_037171_0_0_7"/>
<dbReference type="RefSeq" id="WP_012825636.1">
    <property type="nucleotide sequence ID" value="NC_013440.1"/>
</dbReference>
<dbReference type="AlphaFoldDB" id="D0LIY0"/>
<reference evidence="2 3" key="1">
    <citation type="journal article" date="2010" name="Stand. Genomic Sci.">
        <title>Complete genome sequence of Haliangium ochraceum type strain (SMP-2).</title>
        <authorList>
            <consortium name="US DOE Joint Genome Institute (JGI-PGF)"/>
            <person name="Ivanova N."/>
            <person name="Daum C."/>
            <person name="Lang E."/>
            <person name="Abt B."/>
            <person name="Kopitz M."/>
            <person name="Saunders E."/>
            <person name="Lapidus A."/>
            <person name="Lucas S."/>
            <person name="Glavina Del Rio T."/>
            <person name="Nolan M."/>
            <person name="Tice H."/>
            <person name="Copeland A."/>
            <person name="Cheng J.F."/>
            <person name="Chen F."/>
            <person name="Bruce D."/>
            <person name="Goodwin L."/>
            <person name="Pitluck S."/>
            <person name="Mavromatis K."/>
            <person name="Pati A."/>
            <person name="Mikhailova N."/>
            <person name="Chen A."/>
            <person name="Palaniappan K."/>
            <person name="Land M."/>
            <person name="Hauser L."/>
            <person name="Chang Y.J."/>
            <person name="Jeffries C.D."/>
            <person name="Detter J.C."/>
            <person name="Brettin T."/>
            <person name="Rohde M."/>
            <person name="Goker M."/>
            <person name="Bristow J."/>
            <person name="Markowitz V."/>
            <person name="Eisen J.A."/>
            <person name="Hugenholtz P."/>
            <person name="Kyrpides N.C."/>
            <person name="Klenk H.P."/>
        </authorList>
    </citation>
    <scope>NUCLEOTIDE SEQUENCE [LARGE SCALE GENOMIC DNA]</scope>
    <source>
        <strain evidence="3">DSM 14365 / CIP 107738 / JCM 11303 / AJ 13395 / SMP-2</strain>
    </source>
</reference>
<dbReference type="InterPro" id="IPR041698">
    <property type="entry name" value="Methyltransf_25"/>
</dbReference>
<dbReference type="CDD" id="cd02440">
    <property type="entry name" value="AdoMet_MTases"/>
    <property type="match status" value="1"/>
</dbReference>
<feature type="domain" description="Methyltransferase" evidence="1">
    <location>
        <begin position="197"/>
        <end position="292"/>
    </location>
</feature>
<sequence>MLESTLDAPFAVLGRLRDALPDLRTLSPIDLARYQTRHHVLAAALGTYMGVFHRRLQPGPRPEPETFRALTQAFQELLEADLANVRAGVYPRSLIHDIPLGSYLRLVPELLREQPVVFRRARSKRHDELPAEANPDHYPAYYRRTFHWQSDGWLSHRSARLYDASVELLFGGAADVMRRMTLPPLVASVSHRVHPRVLDLACGTGRFLDAVRRTLPRAHLFGVDLSRFYIEHARAHLGGAPHVALSTQNAESLRFADEDFDAITSVFLFHELPGDVRRRVVAEAYRVLRPGGHLVVCDAIQASDAGKLRGFLDSFHRLYHEPYFKGYLRDDLEPLLEGGGFEVVSSEVHYLVKVVNARKPVGASA</sequence>
<dbReference type="EMBL" id="CP001804">
    <property type="protein sequence ID" value="ACY13009.1"/>
    <property type="molecule type" value="Genomic_DNA"/>
</dbReference>
<evidence type="ECO:0000259" key="1">
    <source>
        <dbReference type="Pfam" id="PF13649"/>
    </source>
</evidence>
<evidence type="ECO:0000313" key="3">
    <source>
        <dbReference type="Proteomes" id="UP000001880"/>
    </source>
</evidence>
<dbReference type="GO" id="GO:0008168">
    <property type="term" value="F:methyltransferase activity"/>
    <property type="evidence" value="ECO:0007669"/>
    <property type="project" value="UniProtKB-KW"/>
</dbReference>
<dbReference type="SUPFAM" id="SSF53335">
    <property type="entry name" value="S-adenosyl-L-methionine-dependent methyltransferases"/>
    <property type="match status" value="1"/>
</dbReference>
<dbReference type="eggNOG" id="COG2226">
    <property type="taxonomic scope" value="Bacteria"/>
</dbReference>
<dbReference type="GO" id="GO:0032259">
    <property type="term" value="P:methylation"/>
    <property type="evidence" value="ECO:0007669"/>
    <property type="project" value="UniProtKB-KW"/>
</dbReference>
<name>D0LIY0_HALO1</name>
<dbReference type="InterPro" id="IPR029063">
    <property type="entry name" value="SAM-dependent_MTases_sf"/>
</dbReference>
<keyword evidence="2" id="KW-0489">Methyltransferase</keyword>
<dbReference type="Proteomes" id="UP000001880">
    <property type="component" value="Chromosome"/>
</dbReference>